<reference evidence="1" key="1">
    <citation type="submission" date="2022-02" db="EMBL/GenBank/DDBJ databases">
        <title>Plant Genome Project.</title>
        <authorList>
            <person name="Zhang R.-G."/>
        </authorList>
    </citation>
    <scope>NUCLEOTIDE SEQUENCE</scope>
    <source>
        <strain evidence="1">AT1</strain>
    </source>
</reference>
<accession>A0ACC0N0C2</accession>
<evidence type="ECO:0000313" key="2">
    <source>
        <dbReference type="Proteomes" id="UP001062846"/>
    </source>
</evidence>
<dbReference type="Proteomes" id="UP001062846">
    <property type="component" value="Chromosome 7"/>
</dbReference>
<sequence>MASLKILVALAIFAVAFPSTLATEWVVGDSLGWRLKFNYNLWADGKTFVVGDTLVFNYKPKTHNVVKVNGTDFQACKVPKGAVPLTSGHDVIPLATPGKHWYICGFPGHCGSGMKLVITVLPELSPVPSPAPSPSSGTVSPVPSPSSGTVSPVPSPSSGEVSPPPTAPPPSAATGIAFSKCQAWFVGVFSILMMIMA</sequence>
<dbReference type="EMBL" id="CM046394">
    <property type="protein sequence ID" value="KAI8546436.1"/>
    <property type="molecule type" value="Genomic_DNA"/>
</dbReference>
<organism evidence="1 2">
    <name type="scientific">Rhododendron molle</name>
    <name type="common">Chinese azalea</name>
    <name type="synonym">Azalea mollis</name>
    <dbReference type="NCBI Taxonomy" id="49168"/>
    <lineage>
        <taxon>Eukaryota</taxon>
        <taxon>Viridiplantae</taxon>
        <taxon>Streptophyta</taxon>
        <taxon>Embryophyta</taxon>
        <taxon>Tracheophyta</taxon>
        <taxon>Spermatophyta</taxon>
        <taxon>Magnoliopsida</taxon>
        <taxon>eudicotyledons</taxon>
        <taxon>Gunneridae</taxon>
        <taxon>Pentapetalae</taxon>
        <taxon>asterids</taxon>
        <taxon>Ericales</taxon>
        <taxon>Ericaceae</taxon>
        <taxon>Ericoideae</taxon>
        <taxon>Rhodoreae</taxon>
        <taxon>Rhododendron</taxon>
    </lineage>
</organism>
<evidence type="ECO:0000313" key="1">
    <source>
        <dbReference type="EMBL" id="KAI8546436.1"/>
    </source>
</evidence>
<proteinExistence type="predicted"/>
<protein>
    <submittedName>
        <fullName evidence="1">Uncharacterized protein</fullName>
    </submittedName>
</protein>
<name>A0ACC0N0C2_RHOML</name>
<comment type="caution">
    <text evidence="1">The sequence shown here is derived from an EMBL/GenBank/DDBJ whole genome shotgun (WGS) entry which is preliminary data.</text>
</comment>
<gene>
    <name evidence="1" type="ORF">RHMOL_Rhmol07G0117200</name>
</gene>
<keyword evidence="2" id="KW-1185">Reference proteome</keyword>